<dbReference type="Proteomes" id="UP000315983">
    <property type="component" value="Unassembled WGS sequence"/>
</dbReference>
<evidence type="ECO:0000313" key="7">
    <source>
        <dbReference type="EMBL" id="TQL39100.1"/>
    </source>
</evidence>
<keyword evidence="2 4" id="KW-0560">Oxidoreductase</keyword>
<dbReference type="GO" id="GO:0016620">
    <property type="term" value="F:oxidoreductase activity, acting on the aldehyde or oxo group of donors, NAD or NADP as acceptor"/>
    <property type="evidence" value="ECO:0007669"/>
    <property type="project" value="InterPro"/>
</dbReference>
<dbReference type="InterPro" id="IPR016162">
    <property type="entry name" value="Ald_DH_N"/>
</dbReference>
<dbReference type="PANTHER" id="PTHR11699">
    <property type="entry name" value="ALDEHYDE DEHYDROGENASE-RELATED"/>
    <property type="match status" value="1"/>
</dbReference>
<dbReference type="FunFam" id="3.40.605.10:FF:000007">
    <property type="entry name" value="NAD/NADP-dependent betaine aldehyde dehydrogenase"/>
    <property type="match status" value="1"/>
</dbReference>
<accession>A0A542XTD7</accession>
<feature type="domain" description="Aldehyde dehydrogenase" evidence="5">
    <location>
        <begin position="17"/>
        <end position="462"/>
    </location>
</feature>
<dbReference type="Gene3D" id="3.40.605.10">
    <property type="entry name" value="Aldehyde Dehydrogenase, Chain A, domain 1"/>
    <property type="match status" value="1"/>
</dbReference>
<dbReference type="Pfam" id="PF00171">
    <property type="entry name" value="Aldedh"/>
    <property type="match status" value="1"/>
</dbReference>
<evidence type="ECO:0000313" key="8">
    <source>
        <dbReference type="Proteomes" id="UP000315983"/>
    </source>
</evidence>
<dbReference type="CDD" id="cd07106">
    <property type="entry name" value="ALDH_AldA-AAD23400"/>
    <property type="match status" value="1"/>
</dbReference>
<name>A0A542XTD7_SALAC</name>
<dbReference type="InterPro" id="IPR044086">
    <property type="entry name" value="LUC3-like"/>
</dbReference>
<gene>
    <name evidence="7" type="ORF">FB564_4323</name>
    <name evidence="6" type="ORF">Sar04_47400</name>
</gene>
<dbReference type="Proteomes" id="UP000677457">
    <property type="component" value="Unassembled WGS sequence"/>
</dbReference>
<dbReference type="PROSITE" id="PS00687">
    <property type="entry name" value="ALDEHYDE_DEHYDR_GLU"/>
    <property type="match status" value="1"/>
</dbReference>
<comment type="caution">
    <text evidence="7">The sequence shown here is derived from an EMBL/GenBank/DDBJ whole genome shotgun (WGS) entry which is preliminary data.</text>
</comment>
<organism evidence="7 8">
    <name type="scientific">Salinispora arenicola</name>
    <dbReference type="NCBI Taxonomy" id="168697"/>
    <lineage>
        <taxon>Bacteria</taxon>
        <taxon>Bacillati</taxon>
        <taxon>Actinomycetota</taxon>
        <taxon>Actinomycetes</taxon>
        <taxon>Micromonosporales</taxon>
        <taxon>Micromonosporaceae</taxon>
        <taxon>Salinispora</taxon>
    </lineage>
</organism>
<proteinExistence type="inferred from homology"/>
<dbReference type="PROSITE" id="PS00070">
    <property type="entry name" value="ALDEHYDE_DEHYDR_CYS"/>
    <property type="match status" value="1"/>
</dbReference>
<dbReference type="FunFam" id="3.40.309.10:FF:000009">
    <property type="entry name" value="Aldehyde dehydrogenase A"/>
    <property type="match status" value="1"/>
</dbReference>
<dbReference type="AlphaFoldDB" id="A0A542XTD7"/>
<evidence type="ECO:0000256" key="2">
    <source>
        <dbReference type="ARBA" id="ARBA00023002"/>
    </source>
</evidence>
<dbReference type="InterPro" id="IPR016160">
    <property type="entry name" value="Ald_DH_CS_CYS"/>
</dbReference>
<evidence type="ECO:0000256" key="1">
    <source>
        <dbReference type="ARBA" id="ARBA00009986"/>
    </source>
</evidence>
<evidence type="ECO:0000256" key="3">
    <source>
        <dbReference type="PROSITE-ProRule" id="PRU10007"/>
    </source>
</evidence>
<dbReference type="SUPFAM" id="SSF53720">
    <property type="entry name" value="ALDH-like"/>
    <property type="match status" value="1"/>
</dbReference>
<dbReference type="EMBL" id="BOQM01000054">
    <property type="protein sequence ID" value="GIM88004.1"/>
    <property type="molecule type" value="Genomic_DNA"/>
</dbReference>
<evidence type="ECO:0000256" key="4">
    <source>
        <dbReference type="RuleBase" id="RU003345"/>
    </source>
</evidence>
<reference evidence="6 9" key="2">
    <citation type="submission" date="2021-03" db="EMBL/GenBank/DDBJ databases">
        <title>Whole genome shotgun sequence of Salinispora arenicola NBRC 105043.</title>
        <authorList>
            <person name="Komaki H."/>
            <person name="Tamura T."/>
        </authorList>
    </citation>
    <scope>NUCLEOTIDE SEQUENCE [LARGE SCALE GENOMIC DNA]</scope>
    <source>
        <strain evidence="6 9">NBRC 105043</strain>
    </source>
</reference>
<feature type="active site" evidence="3">
    <location>
        <position position="240"/>
    </location>
</feature>
<dbReference type="InterPro" id="IPR016163">
    <property type="entry name" value="Ald_DH_C"/>
</dbReference>
<dbReference type="InterPro" id="IPR029510">
    <property type="entry name" value="Ald_DH_CS_GLU"/>
</dbReference>
<dbReference type="EMBL" id="VFOL01000001">
    <property type="protein sequence ID" value="TQL39100.1"/>
    <property type="molecule type" value="Genomic_DNA"/>
</dbReference>
<reference evidence="7 8" key="1">
    <citation type="submission" date="2019-06" db="EMBL/GenBank/DDBJ databases">
        <title>Sequencing the genomes of 1000 actinobacteria strains.</title>
        <authorList>
            <person name="Klenk H.-P."/>
        </authorList>
    </citation>
    <scope>NUCLEOTIDE SEQUENCE [LARGE SCALE GENOMIC DNA]</scope>
    <source>
        <strain evidence="7 8">DSM 44819</strain>
    </source>
</reference>
<comment type="similarity">
    <text evidence="1 4">Belongs to the aldehyde dehydrogenase family.</text>
</comment>
<dbReference type="InterPro" id="IPR015590">
    <property type="entry name" value="Aldehyde_DH_dom"/>
</dbReference>
<sequence>MGELGMTIDGSSMWGRQTFGVVDPATGAVFAHAPVCTVEQLDQAMDAALRAFHEWRREDDVRRAALRECARVLLGALDELAATITAEQGKPRAASVAEVVAAVSWLRYYAELDIGREIVQDDRHGYADVVRRPLGVVAAITPWNFPVALAMWKLAPALRAGNTVVLKPSPYAPMSALMTGEVLGRVLPAGVVNVVTGPDPLGDRIVTHPVPRMVSFTGSVATGRRVAAAAAGGLKRMTLELGGNDPAVVLDDVDPEQVADDIFWAALADNGQRCMAAKRVYVARHRHDDLVEALAARARATRVGPGSQPSVQLGPLGNQLQVGRMAEYVRDALAHGAALAAGGTALDRPGYFYAPTVLAGATDGVRVVDEEQFGPVLPVIAYRDVDDAVNRANASDFGLTASVWSADLERANAVAARLDAGQVSVNAHAAGVRPDLPFGGHKCSGIGVENGVWGLHSFTDLQATVRPAPKRRRQTRTG</sequence>
<evidence type="ECO:0000259" key="5">
    <source>
        <dbReference type="Pfam" id="PF00171"/>
    </source>
</evidence>
<evidence type="ECO:0000313" key="6">
    <source>
        <dbReference type="EMBL" id="GIM88004.1"/>
    </source>
</evidence>
<protein>
    <submittedName>
        <fullName evidence="6 7">Aldehyde dehydrogenase</fullName>
    </submittedName>
</protein>
<evidence type="ECO:0000313" key="9">
    <source>
        <dbReference type="Proteomes" id="UP000677457"/>
    </source>
</evidence>
<dbReference type="Gene3D" id="3.40.309.10">
    <property type="entry name" value="Aldehyde Dehydrogenase, Chain A, domain 2"/>
    <property type="match status" value="1"/>
</dbReference>
<keyword evidence="9" id="KW-1185">Reference proteome</keyword>
<dbReference type="InterPro" id="IPR016161">
    <property type="entry name" value="Ald_DH/histidinol_DH"/>
</dbReference>